<protein>
    <submittedName>
        <fullName evidence="2">AraC family transcriptional regulator</fullName>
    </submittedName>
</protein>
<gene>
    <name evidence="2" type="ORF">ACFQ07_12910</name>
</gene>
<name>A0ABW3CFQ3_9ACTN</name>
<feature type="non-terminal residue" evidence="2">
    <location>
        <position position="157"/>
    </location>
</feature>
<dbReference type="PANTHER" id="PTHR43436:SF1">
    <property type="entry name" value="TRANSCRIPTIONAL REGULATORY PROTEIN"/>
    <property type="match status" value="1"/>
</dbReference>
<comment type="caution">
    <text evidence="2">The sequence shown here is derived from an EMBL/GenBank/DDBJ whole genome shotgun (WGS) entry which is preliminary data.</text>
</comment>
<sequence>MRDHDLVAEMLAITPEVGPNEVGWPGLTAYRFGRPQAPQRAEVHSLALCCVVQGRKRFIVGAHEYICGPAQYLLLTRGMSFEAEILEASAAAPYLSFILLIDPALVRDVLVDLAVCEPAPSNPPVARPAVPAVRPHVSELGRDLGEVLLRLLRSLGD</sequence>
<evidence type="ECO:0000259" key="1">
    <source>
        <dbReference type="Pfam" id="PF06719"/>
    </source>
</evidence>
<accession>A0ABW3CFQ3</accession>
<proteinExistence type="predicted"/>
<dbReference type="PANTHER" id="PTHR43436">
    <property type="entry name" value="ARAC-FAMILY TRANSCRIPTIONAL REGULATOR"/>
    <property type="match status" value="1"/>
</dbReference>
<evidence type="ECO:0000313" key="2">
    <source>
        <dbReference type="EMBL" id="MFD0853133.1"/>
    </source>
</evidence>
<dbReference type="Pfam" id="PF06719">
    <property type="entry name" value="AraC_N"/>
    <property type="match status" value="1"/>
</dbReference>
<organism evidence="2 3">
    <name type="scientific">Actinomadura adrarensis</name>
    <dbReference type="NCBI Taxonomy" id="1819600"/>
    <lineage>
        <taxon>Bacteria</taxon>
        <taxon>Bacillati</taxon>
        <taxon>Actinomycetota</taxon>
        <taxon>Actinomycetes</taxon>
        <taxon>Streptosporangiales</taxon>
        <taxon>Thermomonosporaceae</taxon>
        <taxon>Actinomadura</taxon>
    </lineage>
</organism>
<evidence type="ECO:0000313" key="3">
    <source>
        <dbReference type="Proteomes" id="UP001597083"/>
    </source>
</evidence>
<feature type="domain" description="Transcription regulator HTH AraC N-terminal" evidence="1">
    <location>
        <begin position="25"/>
        <end position="155"/>
    </location>
</feature>
<dbReference type="Proteomes" id="UP001597083">
    <property type="component" value="Unassembled WGS sequence"/>
</dbReference>
<reference evidence="3" key="1">
    <citation type="journal article" date="2019" name="Int. J. Syst. Evol. Microbiol.">
        <title>The Global Catalogue of Microorganisms (GCM) 10K type strain sequencing project: providing services to taxonomists for standard genome sequencing and annotation.</title>
        <authorList>
            <consortium name="The Broad Institute Genomics Platform"/>
            <consortium name="The Broad Institute Genome Sequencing Center for Infectious Disease"/>
            <person name="Wu L."/>
            <person name="Ma J."/>
        </authorList>
    </citation>
    <scope>NUCLEOTIDE SEQUENCE [LARGE SCALE GENOMIC DNA]</scope>
    <source>
        <strain evidence="3">JCM 31696</strain>
    </source>
</reference>
<dbReference type="EMBL" id="JBHTIR010001911">
    <property type="protein sequence ID" value="MFD0853133.1"/>
    <property type="molecule type" value="Genomic_DNA"/>
</dbReference>
<keyword evidence="3" id="KW-1185">Reference proteome</keyword>
<dbReference type="InterPro" id="IPR009594">
    <property type="entry name" value="Tscrpt_reg_HTH_AraC_N"/>
</dbReference>